<keyword evidence="2" id="KW-1185">Reference proteome</keyword>
<gene>
    <name evidence="1" type="ORF">GJ744_003581</name>
</gene>
<protein>
    <submittedName>
        <fullName evidence="1">Uncharacterized protein</fullName>
    </submittedName>
</protein>
<dbReference type="OrthoDB" id="194358at2759"/>
<evidence type="ECO:0000313" key="2">
    <source>
        <dbReference type="Proteomes" id="UP000606974"/>
    </source>
</evidence>
<comment type="caution">
    <text evidence="1">The sequence shown here is derived from an EMBL/GenBank/DDBJ whole genome shotgun (WGS) entry which is preliminary data.</text>
</comment>
<dbReference type="AlphaFoldDB" id="A0A8H7A6T4"/>
<sequence>MSLCYDGQSSILCSADSSSRIMVHKLIRKRTEWIAATKLLDHRTGIAVEQLLTNEGCTRLLISSAATDILWSIEAGESKPLSTVAWNNRRRYRWSIHPAEKSQLLLVTDNVAHLYDWQSLTRLTPEQGIHMLGSVLPELAVRSIVPCFDG</sequence>
<evidence type="ECO:0000313" key="1">
    <source>
        <dbReference type="EMBL" id="KAF7503598.1"/>
    </source>
</evidence>
<proteinExistence type="predicted"/>
<organism evidence="1 2">
    <name type="scientific">Endocarpon pusillum</name>
    <dbReference type="NCBI Taxonomy" id="364733"/>
    <lineage>
        <taxon>Eukaryota</taxon>
        <taxon>Fungi</taxon>
        <taxon>Dikarya</taxon>
        <taxon>Ascomycota</taxon>
        <taxon>Pezizomycotina</taxon>
        <taxon>Eurotiomycetes</taxon>
        <taxon>Chaetothyriomycetidae</taxon>
        <taxon>Verrucariales</taxon>
        <taxon>Verrucariaceae</taxon>
        <taxon>Endocarpon</taxon>
    </lineage>
</organism>
<name>A0A8H7A6T4_9EURO</name>
<dbReference type="Proteomes" id="UP000606974">
    <property type="component" value="Unassembled WGS sequence"/>
</dbReference>
<accession>A0A8H7A6T4</accession>
<dbReference type="EMBL" id="JAACFV010000170">
    <property type="protein sequence ID" value="KAF7503598.1"/>
    <property type="molecule type" value="Genomic_DNA"/>
</dbReference>
<reference evidence="1" key="1">
    <citation type="submission" date="2020-02" db="EMBL/GenBank/DDBJ databases">
        <authorList>
            <person name="Palmer J.M."/>
        </authorList>
    </citation>
    <scope>NUCLEOTIDE SEQUENCE</scope>
    <source>
        <strain evidence="1">EPUS1.4</strain>
        <tissue evidence="1">Thallus</tissue>
    </source>
</reference>